<dbReference type="PROSITE" id="PS51180">
    <property type="entry name" value="BRO1"/>
    <property type="match status" value="1"/>
</dbReference>
<reference evidence="2" key="1">
    <citation type="journal article" date="2010" name="Science">
        <title>Plasticity of animal genome architecture unmasked by rapid evolution of a pelagic tunicate.</title>
        <authorList>
            <person name="Denoeud F."/>
            <person name="Henriet S."/>
            <person name="Mungpakdee S."/>
            <person name="Aury J.M."/>
            <person name="Da Silva C."/>
            <person name="Brinkmann H."/>
            <person name="Mikhaleva J."/>
            <person name="Olsen L.C."/>
            <person name="Jubin C."/>
            <person name="Canestro C."/>
            <person name="Bouquet J.M."/>
            <person name="Danks G."/>
            <person name="Poulain J."/>
            <person name="Campsteijn C."/>
            <person name="Adamski M."/>
            <person name="Cross I."/>
            <person name="Yadetie F."/>
            <person name="Muffato M."/>
            <person name="Louis A."/>
            <person name="Butcher S."/>
            <person name="Tsagkogeorga G."/>
            <person name="Konrad A."/>
            <person name="Singh S."/>
            <person name="Jensen M.F."/>
            <person name="Cong E.H."/>
            <person name="Eikeseth-Otteraa H."/>
            <person name="Noel B."/>
            <person name="Anthouard V."/>
            <person name="Porcel B.M."/>
            <person name="Kachouri-Lafond R."/>
            <person name="Nishino A."/>
            <person name="Ugolini M."/>
            <person name="Chourrout P."/>
            <person name="Nishida H."/>
            <person name="Aasland R."/>
            <person name="Huzurbazar S."/>
            <person name="Westhof E."/>
            <person name="Delsuc F."/>
            <person name="Lehrach H."/>
            <person name="Reinhardt R."/>
            <person name="Weissenbach J."/>
            <person name="Roy S.W."/>
            <person name="Artiguenave F."/>
            <person name="Postlethwait J.H."/>
            <person name="Manak J.R."/>
            <person name="Thompson E.M."/>
            <person name="Jaillon O."/>
            <person name="Du Pasquier L."/>
            <person name="Boudinot P."/>
            <person name="Liberles D.A."/>
            <person name="Volff J.N."/>
            <person name="Philippe H."/>
            <person name="Lenhard B."/>
            <person name="Roest Crollius H."/>
            <person name="Wincker P."/>
            <person name="Chourrout D."/>
        </authorList>
    </citation>
    <scope>NUCLEOTIDE SEQUENCE [LARGE SCALE GENOMIC DNA]</scope>
</reference>
<dbReference type="Proteomes" id="UP000011014">
    <property type="component" value="Unassembled WGS sequence"/>
</dbReference>
<dbReference type="InterPro" id="IPR038499">
    <property type="entry name" value="BRO1_sf"/>
</dbReference>
<evidence type="ECO:0000259" key="1">
    <source>
        <dbReference type="PROSITE" id="PS51180"/>
    </source>
</evidence>
<name>E4YMJ4_OIKDI</name>
<dbReference type="Pfam" id="PF03097">
    <property type="entry name" value="BRO1"/>
    <property type="match status" value="1"/>
</dbReference>
<gene>
    <name evidence="2" type="ORF">GSOID_T00029734001</name>
</gene>
<proteinExistence type="predicted"/>
<dbReference type="AlphaFoldDB" id="E4YMJ4"/>
<dbReference type="Gene3D" id="1.25.40.280">
    <property type="entry name" value="alix/aip1 like domains"/>
    <property type="match status" value="1"/>
</dbReference>
<protein>
    <recommendedName>
        <fullName evidence="1">BRO1 domain-containing protein</fullName>
    </recommendedName>
</protein>
<dbReference type="EMBL" id="FN654826">
    <property type="protein sequence ID" value="CBY36703.1"/>
    <property type="molecule type" value="Genomic_DNA"/>
</dbReference>
<dbReference type="InterPro" id="IPR004328">
    <property type="entry name" value="BRO1_dom"/>
</dbReference>
<organism evidence="2">
    <name type="scientific">Oikopleura dioica</name>
    <name type="common">Tunicate</name>
    <dbReference type="NCBI Taxonomy" id="34765"/>
    <lineage>
        <taxon>Eukaryota</taxon>
        <taxon>Metazoa</taxon>
        <taxon>Chordata</taxon>
        <taxon>Tunicata</taxon>
        <taxon>Appendicularia</taxon>
        <taxon>Copelata</taxon>
        <taxon>Oikopleuridae</taxon>
        <taxon>Oikopleura</taxon>
    </lineage>
</organism>
<accession>E4YMJ4</accession>
<evidence type="ECO:0000313" key="2">
    <source>
        <dbReference type="EMBL" id="CBY36703.1"/>
    </source>
</evidence>
<feature type="domain" description="BRO1" evidence="1">
    <location>
        <begin position="2"/>
        <end position="251"/>
    </location>
</feature>
<sequence length="251" mass="29423">MTLYELQPKKSENISDFFDYIYESLKNKFNNEELASQMAVEFGKLRETAINYKLCGSALLDNLKCYHDQLVLLGGKIRFSPENCNVSFKWFCSYSPRGSDKEVYELCNIDWEFANVLFNIAILTYLKGKKESQKKQREEAKKCFQEAAGIILFLKDHQLKKINRRTNDLNDHALELIFNSFVGYVQLEVAKKSMRRKSKRQAGSKFIRRREKTVQYFQYHAKCKTTVSLLRLTVQILRSDEQLSYGLARRG</sequence>